<sequence length="430" mass="45223">MTFGSLTTPPTQPPAPAPVWRSFVRGSLGAGVAVGARAAGALILNKLFAVYAPAGGLTLFAQFQSLMALLTTLPSEGVQVGLVKYLAPLQPGSARYRLWLGAAAALNAAVLLLGGAVLATQGLLGWGWGSLGVFMTGIALLTGQGLIGAALLAAGRLRAYIGLSVALAVLGTGVAATALLRQLPLHIVMLSYLLAQGLTVLLALGLAARAGLLRHLRASGPISFVALRHLSQFLLMAVSTLLFGKAVDYVLRDYLLATYGAARTDLWQVVAKLSDNYTMVFAAVMSSVFYPRLSALAGQPRASRHYLYGVLGLLAPVLAVGLWLIFACRDWLLPLLFAPQQLGARDFLAPQLIGDWAKFLSWVFLFQLKVKARTGTYIAVQGCAALVFAALLAVLLPRFGLEGAVLAHAACYGLQLVACVAFQARMKNGK</sequence>
<organism evidence="7 8">
    <name type="scientific">Hymenobacter arizonensis</name>
    <name type="common">Siccationidurans arizonensis</name>
    <dbReference type="NCBI Taxonomy" id="1227077"/>
    <lineage>
        <taxon>Bacteria</taxon>
        <taxon>Pseudomonadati</taxon>
        <taxon>Bacteroidota</taxon>
        <taxon>Cytophagia</taxon>
        <taxon>Cytophagales</taxon>
        <taxon>Hymenobacteraceae</taxon>
        <taxon>Hymenobacter</taxon>
    </lineage>
</organism>
<feature type="transmembrane region" description="Helical" evidence="6">
    <location>
        <begin position="378"/>
        <end position="399"/>
    </location>
</feature>
<comment type="subcellular location">
    <subcellularLocation>
        <location evidence="1">Cell membrane</location>
        <topology evidence="1">Multi-pass membrane protein</topology>
    </subcellularLocation>
</comment>
<evidence type="ECO:0000256" key="4">
    <source>
        <dbReference type="ARBA" id="ARBA00022989"/>
    </source>
</evidence>
<evidence type="ECO:0000256" key="5">
    <source>
        <dbReference type="ARBA" id="ARBA00023136"/>
    </source>
</evidence>
<dbReference type="PANTHER" id="PTHR30250">
    <property type="entry name" value="PST FAMILY PREDICTED COLANIC ACID TRANSPORTER"/>
    <property type="match status" value="1"/>
</dbReference>
<dbReference type="Proteomes" id="UP000199029">
    <property type="component" value="Unassembled WGS sequence"/>
</dbReference>
<dbReference type="AlphaFoldDB" id="A0A1I5TM89"/>
<keyword evidence="4 6" id="KW-1133">Transmembrane helix</keyword>
<evidence type="ECO:0000256" key="1">
    <source>
        <dbReference type="ARBA" id="ARBA00004651"/>
    </source>
</evidence>
<keyword evidence="2" id="KW-1003">Cell membrane</keyword>
<dbReference type="EMBL" id="FOXS01000001">
    <property type="protein sequence ID" value="SFP83737.1"/>
    <property type="molecule type" value="Genomic_DNA"/>
</dbReference>
<feature type="transmembrane region" description="Helical" evidence="6">
    <location>
        <begin position="98"/>
        <end position="119"/>
    </location>
</feature>
<name>A0A1I5TM89_HYMAR</name>
<feature type="transmembrane region" description="Helical" evidence="6">
    <location>
        <begin position="233"/>
        <end position="251"/>
    </location>
</feature>
<feature type="transmembrane region" description="Helical" evidence="6">
    <location>
        <begin position="405"/>
        <end position="424"/>
    </location>
</feature>
<dbReference type="STRING" id="1227077.SAMN04515668_0515"/>
<evidence type="ECO:0000256" key="6">
    <source>
        <dbReference type="SAM" id="Phobius"/>
    </source>
</evidence>
<dbReference type="PANTHER" id="PTHR30250:SF30">
    <property type="entry name" value="LIPID III FLIPPASE"/>
    <property type="match status" value="1"/>
</dbReference>
<keyword evidence="5 6" id="KW-0472">Membrane</keyword>
<feature type="transmembrane region" description="Helical" evidence="6">
    <location>
        <begin position="160"/>
        <end position="180"/>
    </location>
</feature>
<feature type="transmembrane region" description="Helical" evidence="6">
    <location>
        <begin position="131"/>
        <end position="153"/>
    </location>
</feature>
<dbReference type="OrthoDB" id="954555at2"/>
<evidence type="ECO:0000313" key="8">
    <source>
        <dbReference type="Proteomes" id="UP000199029"/>
    </source>
</evidence>
<keyword evidence="8" id="KW-1185">Reference proteome</keyword>
<feature type="transmembrane region" description="Helical" evidence="6">
    <location>
        <begin position="305"/>
        <end position="327"/>
    </location>
</feature>
<feature type="transmembrane region" description="Helical" evidence="6">
    <location>
        <begin position="276"/>
        <end position="293"/>
    </location>
</feature>
<dbReference type="InterPro" id="IPR050833">
    <property type="entry name" value="Poly_Biosynth_Transport"/>
</dbReference>
<evidence type="ECO:0000256" key="3">
    <source>
        <dbReference type="ARBA" id="ARBA00022692"/>
    </source>
</evidence>
<feature type="transmembrane region" description="Helical" evidence="6">
    <location>
        <begin position="347"/>
        <end position="366"/>
    </location>
</feature>
<proteinExistence type="predicted"/>
<reference evidence="8" key="1">
    <citation type="submission" date="2016-10" db="EMBL/GenBank/DDBJ databases">
        <authorList>
            <person name="Varghese N."/>
            <person name="Submissions S."/>
        </authorList>
    </citation>
    <scope>NUCLEOTIDE SEQUENCE [LARGE SCALE GENOMIC DNA]</scope>
    <source>
        <strain evidence="8">OR362-8,ATCC BAA-1266,JCM 13504</strain>
    </source>
</reference>
<accession>A0A1I5TM89</accession>
<evidence type="ECO:0000313" key="7">
    <source>
        <dbReference type="EMBL" id="SFP83737.1"/>
    </source>
</evidence>
<protein>
    <submittedName>
        <fullName evidence="7">Polysaccharide transporter, PST family</fullName>
    </submittedName>
</protein>
<dbReference type="RefSeq" id="WP_143080014.1">
    <property type="nucleotide sequence ID" value="NZ_FOXS01000001.1"/>
</dbReference>
<evidence type="ECO:0000256" key="2">
    <source>
        <dbReference type="ARBA" id="ARBA00022475"/>
    </source>
</evidence>
<keyword evidence="3 6" id="KW-0812">Transmembrane</keyword>
<feature type="transmembrane region" description="Helical" evidence="6">
    <location>
        <begin position="192"/>
        <end position="212"/>
    </location>
</feature>
<gene>
    <name evidence="7" type="ORF">SAMN04515668_0515</name>
</gene>
<dbReference type="GO" id="GO:0005886">
    <property type="term" value="C:plasma membrane"/>
    <property type="evidence" value="ECO:0007669"/>
    <property type="project" value="UniProtKB-SubCell"/>
</dbReference>